<name>A0ABD3VEF7_SINWO</name>
<keyword evidence="4" id="KW-0472">Membrane</keyword>
<evidence type="ECO:0000259" key="5">
    <source>
        <dbReference type="PROSITE" id="PS01180"/>
    </source>
</evidence>
<dbReference type="PROSITE" id="PS01209">
    <property type="entry name" value="LDLRA_1"/>
    <property type="match status" value="1"/>
</dbReference>
<sequence>MVTKYQNVFCTITILTVIPIVDIHASETILPDADGLDKRHGHPEDRSTPETRPDSPCCSVLQLGCEINTIPEVQITGHCGETFVLDRAASLVPSKVWVLPVGLNCTYTVQSAANNERVAAIMYSLGTETGTYGNCTRNRLDIYDGTIVNSSRRLSAASGICGKTFPQENYLSSNDSLTVQFSTSPVGIQGGTFRIVVGTIETGAVDECYGEFQCKNGRCIDKNKVCNGHDNCGDSSDEDGCIAHPGSDVRLWMILFIIACVVCFILLCILLGIIIYRLCARSGYHNI</sequence>
<protein>
    <recommendedName>
        <fullName evidence="5">CUB domain-containing protein</fullName>
    </recommendedName>
</protein>
<dbReference type="InterPro" id="IPR023415">
    <property type="entry name" value="LDLR_class-A_CS"/>
</dbReference>
<dbReference type="InterPro" id="IPR035914">
    <property type="entry name" value="Sperma_CUB_dom_sf"/>
</dbReference>
<dbReference type="CDD" id="cd00112">
    <property type="entry name" value="LDLa"/>
    <property type="match status" value="1"/>
</dbReference>
<dbReference type="InterPro" id="IPR002172">
    <property type="entry name" value="LDrepeatLR_classA_rpt"/>
</dbReference>
<dbReference type="PANTHER" id="PTHR24652">
    <property type="entry name" value="LOW-DENSITY LIPOPROTEIN RECEPTOR CLASS A DOMAIN-CONTAINING PROTEIN 2"/>
    <property type="match status" value="1"/>
</dbReference>
<evidence type="ECO:0000313" key="7">
    <source>
        <dbReference type="Proteomes" id="UP001634394"/>
    </source>
</evidence>
<dbReference type="InterPro" id="IPR042333">
    <property type="entry name" value="LRAD2/Mig-13-like"/>
</dbReference>
<keyword evidence="4" id="KW-0812">Transmembrane</keyword>
<keyword evidence="7" id="KW-1185">Reference proteome</keyword>
<evidence type="ECO:0000256" key="2">
    <source>
        <dbReference type="PROSITE-ProRule" id="PRU00124"/>
    </source>
</evidence>
<feature type="transmembrane region" description="Helical" evidence="4">
    <location>
        <begin position="251"/>
        <end position="276"/>
    </location>
</feature>
<evidence type="ECO:0000256" key="3">
    <source>
        <dbReference type="SAM" id="MobiDB-lite"/>
    </source>
</evidence>
<dbReference type="InterPro" id="IPR000859">
    <property type="entry name" value="CUB_dom"/>
</dbReference>
<accession>A0ABD3VEF7</accession>
<keyword evidence="1 2" id="KW-1015">Disulfide bond</keyword>
<dbReference type="Proteomes" id="UP001634394">
    <property type="component" value="Unassembled WGS sequence"/>
</dbReference>
<feature type="region of interest" description="Disordered" evidence="3">
    <location>
        <begin position="33"/>
        <end position="55"/>
    </location>
</feature>
<dbReference type="Gene3D" id="2.60.120.290">
    <property type="entry name" value="Spermadhesin, CUB domain"/>
    <property type="match status" value="1"/>
</dbReference>
<feature type="disulfide bond" evidence="2">
    <location>
        <begin position="226"/>
        <end position="241"/>
    </location>
</feature>
<proteinExistence type="predicted"/>
<evidence type="ECO:0000256" key="4">
    <source>
        <dbReference type="SAM" id="Phobius"/>
    </source>
</evidence>
<comment type="caution">
    <text evidence="2">Lacks conserved residue(s) required for the propagation of feature annotation.</text>
</comment>
<dbReference type="PROSITE" id="PS01180">
    <property type="entry name" value="CUB"/>
    <property type="match status" value="1"/>
</dbReference>
<dbReference type="SMART" id="SM00192">
    <property type="entry name" value="LDLa"/>
    <property type="match status" value="1"/>
</dbReference>
<gene>
    <name evidence="6" type="ORF">ACJMK2_009144</name>
</gene>
<dbReference type="PANTHER" id="PTHR24652:SF69">
    <property type="entry name" value="CUB DOMAIN-CONTAINING PROTEIN"/>
    <property type="match status" value="1"/>
</dbReference>
<dbReference type="EMBL" id="JBJQND010000012">
    <property type="protein sequence ID" value="KAL3858895.1"/>
    <property type="molecule type" value="Genomic_DNA"/>
</dbReference>
<comment type="caution">
    <text evidence="6">The sequence shown here is derived from an EMBL/GenBank/DDBJ whole genome shotgun (WGS) entry which is preliminary data.</text>
</comment>
<dbReference type="Pfam" id="PF00057">
    <property type="entry name" value="Ldl_recept_a"/>
    <property type="match status" value="1"/>
</dbReference>
<dbReference type="InterPro" id="IPR036055">
    <property type="entry name" value="LDL_receptor-like_sf"/>
</dbReference>
<dbReference type="Gene3D" id="4.10.400.10">
    <property type="entry name" value="Low-density Lipoprotein Receptor"/>
    <property type="match status" value="1"/>
</dbReference>
<feature type="compositionally biased region" description="Basic and acidic residues" evidence="3">
    <location>
        <begin position="35"/>
        <end position="53"/>
    </location>
</feature>
<organism evidence="6 7">
    <name type="scientific">Sinanodonta woodiana</name>
    <name type="common">Chinese pond mussel</name>
    <name type="synonym">Anodonta woodiana</name>
    <dbReference type="NCBI Taxonomy" id="1069815"/>
    <lineage>
        <taxon>Eukaryota</taxon>
        <taxon>Metazoa</taxon>
        <taxon>Spiralia</taxon>
        <taxon>Lophotrochozoa</taxon>
        <taxon>Mollusca</taxon>
        <taxon>Bivalvia</taxon>
        <taxon>Autobranchia</taxon>
        <taxon>Heteroconchia</taxon>
        <taxon>Palaeoheterodonta</taxon>
        <taxon>Unionida</taxon>
        <taxon>Unionoidea</taxon>
        <taxon>Unionidae</taxon>
        <taxon>Unioninae</taxon>
        <taxon>Sinanodonta</taxon>
    </lineage>
</organism>
<reference evidence="6 7" key="1">
    <citation type="submission" date="2024-11" db="EMBL/GenBank/DDBJ databases">
        <title>Chromosome-level genome assembly of the freshwater bivalve Anodonta woodiana.</title>
        <authorList>
            <person name="Chen X."/>
        </authorList>
    </citation>
    <scope>NUCLEOTIDE SEQUENCE [LARGE SCALE GENOMIC DNA]</scope>
    <source>
        <strain evidence="6">MN2024</strain>
        <tissue evidence="6">Gills</tissue>
    </source>
</reference>
<evidence type="ECO:0000256" key="1">
    <source>
        <dbReference type="ARBA" id="ARBA00023157"/>
    </source>
</evidence>
<feature type="domain" description="CUB" evidence="5">
    <location>
        <begin position="79"/>
        <end position="200"/>
    </location>
</feature>
<dbReference type="AlphaFoldDB" id="A0ABD3VEF7"/>
<evidence type="ECO:0000313" key="6">
    <source>
        <dbReference type="EMBL" id="KAL3858895.1"/>
    </source>
</evidence>
<dbReference type="PROSITE" id="PS50068">
    <property type="entry name" value="LDLRA_2"/>
    <property type="match status" value="1"/>
</dbReference>
<dbReference type="SUPFAM" id="SSF49854">
    <property type="entry name" value="Spermadhesin, CUB domain"/>
    <property type="match status" value="1"/>
</dbReference>
<keyword evidence="4" id="KW-1133">Transmembrane helix</keyword>
<dbReference type="SUPFAM" id="SSF57424">
    <property type="entry name" value="LDL receptor-like module"/>
    <property type="match status" value="1"/>
</dbReference>
<feature type="disulfide bond" evidence="2">
    <location>
        <begin position="214"/>
        <end position="232"/>
    </location>
</feature>